<sequence>MAANSLIVKLKLSGTVLKDFDFPEKPKKRKRPVKKEDDSGEAKGSNNNNGTSSNSAVENGTNGSASATGNNNNNAYNNTGIITNGGADPMLGGLPRSVKAAPVPNTAGLVINKTPCRKWVKKPIEWKTFTGYSYSVQAWSSTYTEKEWLDKLASEKIQSNESADKKKSKAPATKKGDKNIKSEPVNTTGDNLPAVEKQTISEQQPNTTIIDSERLKSEPESGWDVGSELASEHQGSELPSDLPSEDNDRMVA</sequence>
<gene>
    <name evidence="2" type="ORF">DASB73_029960</name>
</gene>
<evidence type="ECO:0000313" key="2">
    <source>
        <dbReference type="EMBL" id="GMM52033.1"/>
    </source>
</evidence>
<organism evidence="2 3">
    <name type="scientific">Starmerella bacillaris</name>
    <name type="common">Yeast</name>
    <name type="synonym">Candida zemplinina</name>
    <dbReference type="NCBI Taxonomy" id="1247836"/>
    <lineage>
        <taxon>Eukaryota</taxon>
        <taxon>Fungi</taxon>
        <taxon>Dikarya</taxon>
        <taxon>Ascomycota</taxon>
        <taxon>Saccharomycotina</taxon>
        <taxon>Dipodascomycetes</taxon>
        <taxon>Dipodascales</taxon>
        <taxon>Trichomonascaceae</taxon>
        <taxon>Starmerella</taxon>
    </lineage>
</organism>
<feature type="region of interest" description="Disordered" evidence="1">
    <location>
        <begin position="18"/>
        <end position="71"/>
    </location>
</feature>
<dbReference type="EMBL" id="BTGC01000008">
    <property type="protein sequence ID" value="GMM52033.1"/>
    <property type="molecule type" value="Genomic_DNA"/>
</dbReference>
<dbReference type="GO" id="GO:0031011">
    <property type="term" value="C:Ino80 complex"/>
    <property type="evidence" value="ECO:0007669"/>
    <property type="project" value="InterPro"/>
</dbReference>
<comment type="caution">
    <text evidence="2">The sequence shown here is derived from an EMBL/GenBank/DDBJ whole genome shotgun (WGS) entry which is preliminary data.</text>
</comment>
<dbReference type="GO" id="GO:0006338">
    <property type="term" value="P:chromatin remodeling"/>
    <property type="evidence" value="ECO:0007669"/>
    <property type="project" value="InterPro"/>
</dbReference>
<evidence type="ECO:0000256" key="1">
    <source>
        <dbReference type="SAM" id="MobiDB-lite"/>
    </source>
</evidence>
<reference evidence="2 3" key="1">
    <citation type="journal article" date="2023" name="Elife">
        <title>Identification of key yeast species and microbe-microbe interactions impacting larval growth of Drosophila in the wild.</title>
        <authorList>
            <person name="Mure A."/>
            <person name="Sugiura Y."/>
            <person name="Maeda R."/>
            <person name="Honda K."/>
            <person name="Sakurai N."/>
            <person name="Takahashi Y."/>
            <person name="Watada M."/>
            <person name="Katoh T."/>
            <person name="Gotoh A."/>
            <person name="Gotoh Y."/>
            <person name="Taniguchi I."/>
            <person name="Nakamura K."/>
            <person name="Hayashi T."/>
            <person name="Katayama T."/>
            <person name="Uemura T."/>
            <person name="Hattori Y."/>
        </authorList>
    </citation>
    <scope>NUCLEOTIDE SEQUENCE [LARGE SCALE GENOMIC DNA]</scope>
    <source>
        <strain evidence="2 3">SB-73</strain>
    </source>
</reference>
<keyword evidence="3" id="KW-1185">Reference proteome</keyword>
<protein>
    <submittedName>
        <fullName evidence="2">Uncharacterized protein</fullName>
    </submittedName>
</protein>
<dbReference type="InterPro" id="IPR013175">
    <property type="entry name" value="INO80_su_Ies4"/>
</dbReference>
<feature type="region of interest" description="Disordered" evidence="1">
    <location>
        <begin position="155"/>
        <end position="252"/>
    </location>
</feature>
<dbReference type="Proteomes" id="UP001362899">
    <property type="component" value="Unassembled WGS sequence"/>
</dbReference>
<dbReference type="Pfam" id="PF08193">
    <property type="entry name" value="INO80_Ies4"/>
    <property type="match status" value="1"/>
</dbReference>
<name>A0AAV5RMQ4_STABA</name>
<proteinExistence type="predicted"/>
<dbReference type="AlphaFoldDB" id="A0AAV5RMQ4"/>
<feature type="compositionally biased region" description="Low complexity" evidence="1">
    <location>
        <begin position="44"/>
        <end position="71"/>
    </location>
</feature>
<accession>A0AAV5RMQ4</accession>
<feature type="compositionally biased region" description="Polar residues" evidence="1">
    <location>
        <begin position="198"/>
        <end position="210"/>
    </location>
</feature>
<evidence type="ECO:0000313" key="3">
    <source>
        <dbReference type="Proteomes" id="UP001362899"/>
    </source>
</evidence>